<reference evidence="1" key="2">
    <citation type="journal article" date="2020" name="Nat. Commun.">
        <title>Large-scale genome sequencing of mycorrhizal fungi provides insights into the early evolution of symbiotic traits.</title>
        <authorList>
            <person name="Miyauchi S."/>
            <person name="Kiss E."/>
            <person name="Kuo A."/>
            <person name="Drula E."/>
            <person name="Kohler A."/>
            <person name="Sanchez-Garcia M."/>
            <person name="Morin E."/>
            <person name="Andreopoulos B."/>
            <person name="Barry K.W."/>
            <person name="Bonito G."/>
            <person name="Buee M."/>
            <person name="Carver A."/>
            <person name="Chen C."/>
            <person name="Cichocki N."/>
            <person name="Clum A."/>
            <person name="Culley D."/>
            <person name="Crous P.W."/>
            <person name="Fauchery L."/>
            <person name="Girlanda M."/>
            <person name="Hayes R.D."/>
            <person name="Keri Z."/>
            <person name="LaButti K."/>
            <person name="Lipzen A."/>
            <person name="Lombard V."/>
            <person name="Magnuson J."/>
            <person name="Maillard F."/>
            <person name="Murat C."/>
            <person name="Nolan M."/>
            <person name="Ohm R.A."/>
            <person name="Pangilinan J."/>
            <person name="Pereira M.F."/>
            <person name="Perotto S."/>
            <person name="Peter M."/>
            <person name="Pfister S."/>
            <person name="Riley R."/>
            <person name="Sitrit Y."/>
            <person name="Stielow J.B."/>
            <person name="Szollosi G."/>
            <person name="Zifcakova L."/>
            <person name="Stursova M."/>
            <person name="Spatafora J.W."/>
            <person name="Tedersoo L."/>
            <person name="Vaario L.M."/>
            <person name="Yamada A."/>
            <person name="Yan M."/>
            <person name="Wang P."/>
            <person name="Xu J."/>
            <person name="Bruns T."/>
            <person name="Baldrian P."/>
            <person name="Vilgalys R."/>
            <person name="Dunand C."/>
            <person name="Henrissat B."/>
            <person name="Grigoriev I.V."/>
            <person name="Hibbett D."/>
            <person name="Nagy L.G."/>
            <person name="Martin F.M."/>
        </authorList>
    </citation>
    <scope>NUCLEOTIDE SEQUENCE</scope>
    <source>
        <strain evidence="1">P2</strain>
    </source>
</reference>
<gene>
    <name evidence="1" type="ORF">BDM02DRAFT_3115077</name>
</gene>
<name>A0ACB6ZGT2_THEGA</name>
<dbReference type="EMBL" id="MU118010">
    <property type="protein sequence ID" value="KAF9648626.1"/>
    <property type="molecule type" value="Genomic_DNA"/>
</dbReference>
<reference evidence="1" key="1">
    <citation type="submission" date="2019-10" db="EMBL/GenBank/DDBJ databases">
        <authorList>
            <consortium name="DOE Joint Genome Institute"/>
            <person name="Kuo A."/>
            <person name="Miyauchi S."/>
            <person name="Kiss E."/>
            <person name="Drula E."/>
            <person name="Kohler A."/>
            <person name="Sanchez-Garcia M."/>
            <person name="Andreopoulos B."/>
            <person name="Barry K.W."/>
            <person name="Bonito G."/>
            <person name="Buee M."/>
            <person name="Carver A."/>
            <person name="Chen C."/>
            <person name="Cichocki N."/>
            <person name="Clum A."/>
            <person name="Culley D."/>
            <person name="Crous P.W."/>
            <person name="Fauchery L."/>
            <person name="Girlanda M."/>
            <person name="Hayes R."/>
            <person name="Keri Z."/>
            <person name="Labutti K."/>
            <person name="Lipzen A."/>
            <person name="Lombard V."/>
            <person name="Magnuson J."/>
            <person name="Maillard F."/>
            <person name="Morin E."/>
            <person name="Murat C."/>
            <person name="Nolan M."/>
            <person name="Ohm R."/>
            <person name="Pangilinan J."/>
            <person name="Pereira M."/>
            <person name="Perotto S."/>
            <person name="Peter M."/>
            <person name="Riley R."/>
            <person name="Sitrit Y."/>
            <person name="Stielow B."/>
            <person name="Szollosi G."/>
            <person name="Zifcakova L."/>
            <person name="Stursova M."/>
            <person name="Spatafora J.W."/>
            <person name="Tedersoo L."/>
            <person name="Vaario L.-M."/>
            <person name="Yamada A."/>
            <person name="Yan M."/>
            <person name="Wang P."/>
            <person name="Xu J."/>
            <person name="Bruns T."/>
            <person name="Baldrian P."/>
            <person name="Vilgalys R."/>
            <person name="Henrissat B."/>
            <person name="Grigoriev I.V."/>
            <person name="Hibbett D."/>
            <person name="Nagy L.G."/>
            <person name="Martin F.M."/>
        </authorList>
    </citation>
    <scope>NUCLEOTIDE SEQUENCE</scope>
    <source>
        <strain evidence="1">P2</strain>
    </source>
</reference>
<proteinExistence type="predicted"/>
<dbReference type="Proteomes" id="UP000886501">
    <property type="component" value="Unassembled WGS sequence"/>
</dbReference>
<evidence type="ECO:0000313" key="2">
    <source>
        <dbReference type="Proteomes" id="UP000886501"/>
    </source>
</evidence>
<protein>
    <submittedName>
        <fullName evidence="1">Uncharacterized protein</fullName>
    </submittedName>
</protein>
<keyword evidence="2" id="KW-1185">Reference proteome</keyword>
<comment type="caution">
    <text evidence="1">The sequence shown here is derived from an EMBL/GenBank/DDBJ whole genome shotgun (WGS) entry which is preliminary data.</text>
</comment>
<accession>A0ACB6ZGT2</accession>
<evidence type="ECO:0000313" key="1">
    <source>
        <dbReference type="EMBL" id="KAF9648626.1"/>
    </source>
</evidence>
<sequence>MNGGKVISPRALYPRFGEAVGKVFGVDWLFGLDETDPWVKTWRANSNVVFHASYILQVASKRVDQALVPMRNFIIGSAGPQIRHFSPDTLPEPWRDQVIIRPSPLAKITGSSVPLDAQKLSGWVSPLGSPIRDSRVQKSPYVRRSTRPNTPPSIGLARQSNLVDSLALYDSSEQLKRDRTPIPSSQIPLAPTVAVTASLCQDYPRIDLVALVREKRKAKETHKKKLSVFPLQKEPHRRVDPRDSSYERFSHLDFNARGSRRDSRKLADRHARRSLALKERSISVRPVPRIFKPVLPLDCGSVFDDVGGYYINGRGMNSFPFVL</sequence>
<organism evidence="1 2">
    <name type="scientific">Thelephora ganbajun</name>
    <name type="common">Ganba fungus</name>
    <dbReference type="NCBI Taxonomy" id="370292"/>
    <lineage>
        <taxon>Eukaryota</taxon>
        <taxon>Fungi</taxon>
        <taxon>Dikarya</taxon>
        <taxon>Basidiomycota</taxon>
        <taxon>Agaricomycotina</taxon>
        <taxon>Agaricomycetes</taxon>
        <taxon>Thelephorales</taxon>
        <taxon>Thelephoraceae</taxon>
        <taxon>Thelephora</taxon>
    </lineage>
</organism>